<dbReference type="Gene3D" id="1.20.1510.10">
    <property type="entry name" value="Cation efflux protein transmembrane domain"/>
    <property type="match status" value="1"/>
</dbReference>
<evidence type="ECO:0000256" key="4">
    <source>
        <dbReference type="ARBA" id="ARBA00022692"/>
    </source>
</evidence>
<feature type="domain" description="Cation efflux protein transmembrane" evidence="9">
    <location>
        <begin position="129"/>
        <end position="333"/>
    </location>
</feature>
<dbReference type="Pfam" id="PF16916">
    <property type="entry name" value="ZT_dimer"/>
    <property type="match status" value="1"/>
</dbReference>
<protein>
    <recommendedName>
        <fullName evidence="14">Cation efflux protein cytoplasmic domain-containing protein</fullName>
    </recommendedName>
</protein>
<keyword evidence="4 8" id="KW-0812">Transmembrane</keyword>
<evidence type="ECO:0000256" key="6">
    <source>
        <dbReference type="ARBA" id="ARBA00023065"/>
    </source>
</evidence>
<feature type="transmembrane region" description="Helical" evidence="8">
    <location>
        <begin position="234"/>
        <end position="254"/>
    </location>
</feature>
<dbReference type="GO" id="GO:0016020">
    <property type="term" value="C:membrane"/>
    <property type="evidence" value="ECO:0007669"/>
    <property type="project" value="InterPro"/>
</dbReference>
<dbReference type="InterPro" id="IPR050291">
    <property type="entry name" value="CDF_Transporter"/>
</dbReference>
<evidence type="ECO:0000259" key="9">
    <source>
        <dbReference type="Pfam" id="PF01545"/>
    </source>
</evidence>
<dbReference type="FunFam" id="1.20.1510.10:FF:000005">
    <property type="entry name" value="Putative Cation diffusion facilitator 1"/>
    <property type="match status" value="1"/>
</dbReference>
<dbReference type="InterPro" id="IPR036837">
    <property type="entry name" value="Cation_efflux_CTD_sf"/>
</dbReference>
<keyword evidence="3" id="KW-0813">Transport</keyword>
<dbReference type="Pfam" id="PF01545">
    <property type="entry name" value="Cation_efflux"/>
    <property type="match status" value="1"/>
</dbReference>
<dbReference type="PANTHER" id="PTHR43840:SF13">
    <property type="entry name" value="CATION EFFLUX PROTEIN CYTOPLASMIC DOMAIN-CONTAINING PROTEIN"/>
    <property type="match status" value="1"/>
</dbReference>
<feature type="transmembrane region" description="Helical" evidence="8">
    <location>
        <begin position="151"/>
        <end position="174"/>
    </location>
</feature>
<evidence type="ECO:0000313" key="12">
    <source>
        <dbReference type="WBParaSite" id="TREG1_87570.2"/>
    </source>
</evidence>
<dbReference type="WBParaSite" id="TREG1_87570.3">
    <property type="protein sequence ID" value="TREG1_87570.3"/>
    <property type="gene ID" value="TREG1_87570"/>
</dbReference>
<feature type="transmembrane region" description="Helical" evidence="8">
    <location>
        <begin position="195"/>
        <end position="214"/>
    </location>
</feature>
<reference evidence="12 13" key="2">
    <citation type="submission" date="2023-11" db="UniProtKB">
        <authorList>
            <consortium name="WormBaseParasite"/>
        </authorList>
    </citation>
    <scope>IDENTIFICATION</scope>
</reference>
<reference evidence="11" key="1">
    <citation type="submission" date="2022-06" db="EMBL/GenBank/DDBJ databases">
        <authorList>
            <person name="Berger JAMES D."/>
            <person name="Berger JAMES D."/>
        </authorList>
    </citation>
    <scope>NUCLEOTIDE SEQUENCE [LARGE SCALE GENOMIC DNA]</scope>
</reference>
<keyword evidence="6" id="KW-0406">Ion transport</keyword>
<keyword evidence="11" id="KW-1185">Reference proteome</keyword>
<name>A0AA85KH40_TRIRE</name>
<accession>A0AA85KH40</accession>
<dbReference type="InterPro" id="IPR027470">
    <property type="entry name" value="Cation_efflux_CTD"/>
</dbReference>
<dbReference type="GO" id="GO:0012505">
    <property type="term" value="C:endomembrane system"/>
    <property type="evidence" value="ECO:0007669"/>
    <property type="project" value="UniProtKB-SubCell"/>
</dbReference>
<dbReference type="PANTHER" id="PTHR43840">
    <property type="entry name" value="MITOCHONDRIAL METAL TRANSPORTER 1-RELATED"/>
    <property type="match status" value="1"/>
</dbReference>
<feature type="transmembrane region" description="Helical" evidence="8">
    <location>
        <begin position="126"/>
        <end position="145"/>
    </location>
</feature>
<evidence type="ECO:0000259" key="10">
    <source>
        <dbReference type="Pfam" id="PF16916"/>
    </source>
</evidence>
<dbReference type="SUPFAM" id="SSF160240">
    <property type="entry name" value="Cation efflux protein cytoplasmic domain-like"/>
    <property type="match status" value="1"/>
</dbReference>
<dbReference type="AlphaFoldDB" id="A0AA85KH40"/>
<comment type="subcellular location">
    <subcellularLocation>
        <location evidence="1">Endomembrane system</location>
        <topology evidence="1">Multi-pass membrane protein</topology>
    </subcellularLocation>
</comment>
<dbReference type="InterPro" id="IPR058533">
    <property type="entry name" value="Cation_efflux_TM"/>
</dbReference>
<comment type="similarity">
    <text evidence="2">Belongs to the cation diffusion facilitator (CDF) transporter (TC 2.A.4) family. SLC30A subfamily.</text>
</comment>
<evidence type="ECO:0000313" key="13">
    <source>
        <dbReference type="WBParaSite" id="TREG1_87570.3"/>
    </source>
</evidence>
<evidence type="ECO:0000256" key="5">
    <source>
        <dbReference type="ARBA" id="ARBA00022989"/>
    </source>
</evidence>
<evidence type="ECO:0000256" key="7">
    <source>
        <dbReference type="ARBA" id="ARBA00023136"/>
    </source>
</evidence>
<evidence type="ECO:0000256" key="2">
    <source>
        <dbReference type="ARBA" id="ARBA00008873"/>
    </source>
</evidence>
<keyword evidence="5 8" id="KW-1133">Transmembrane helix</keyword>
<evidence type="ECO:0000256" key="8">
    <source>
        <dbReference type="SAM" id="Phobius"/>
    </source>
</evidence>
<evidence type="ECO:0000313" key="11">
    <source>
        <dbReference type="Proteomes" id="UP000050795"/>
    </source>
</evidence>
<dbReference type="SUPFAM" id="SSF161111">
    <property type="entry name" value="Cation efflux protein transmembrane domain-like"/>
    <property type="match status" value="1"/>
</dbReference>
<dbReference type="InterPro" id="IPR002524">
    <property type="entry name" value="Cation_efflux"/>
</dbReference>
<evidence type="ECO:0008006" key="14">
    <source>
        <dbReference type="Google" id="ProtNLM"/>
    </source>
</evidence>
<dbReference type="WBParaSite" id="TREG1_87570.2">
    <property type="protein sequence ID" value="TREG1_87570.2"/>
    <property type="gene ID" value="TREG1_87570"/>
</dbReference>
<dbReference type="InterPro" id="IPR027469">
    <property type="entry name" value="Cation_efflux_TMD_sf"/>
</dbReference>
<dbReference type="Gene3D" id="3.30.70.1350">
    <property type="entry name" value="Cation efflux protein, cytoplasmic domain"/>
    <property type="match status" value="1"/>
</dbReference>
<dbReference type="GO" id="GO:0008324">
    <property type="term" value="F:monoatomic cation transmembrane transporter activity"/>
    <property type="evidence" value="ECO:0007669"/>
    <property type="project" value="InterPro"/>
</dbReference>
<evidence type="ECO:0000256" key="3">
    <source>
        <dbReference type="ARBA" id="ARBA00022448"/>
    </source>
</evidence>
<sequence>MPENETLNETVTETELKYRFAYTPRPDNPDDIESAIPLAENSLNPINTAGNDWRTHPIEVFQQRLSSHIGEAKKIPKSVAEFYRKQDEHIHELEKIAAANDTETSDIIDVYTNHQSVRQQTRNNAIILRLVFFANVLLLLGKAVASALSGSLAIISSLLDSCVDLASGGIMWYASRQMRKRKPYTYPQGRTRLEPIAVIVLAVFMASLSIQLLAESIQAIVRMTQNKQEAPDVTDLALGIMATVIVVKFCLWIICMKFGSGMGVDALKADQRNDILSNSASLLFGGLAGRLPALLGQKQYQNIKYLDPIGAILISTYILYSWYHLGAEQIRNLAGHTAEPRFIQKIAFICLNYHPLIERLDTIRAFHFGAHFLVEVDIVLPKDMCLKDAHDIGEGLQKKLERLQSVERAFVHLDYEYTHHPESEHKIALNND</sequence>
<dbReference type="NCBIfam" id="TIGR01297">
    <property type="entry name" value="CDF"/>
    <property type="match status" value="1"/>
</dbReference>
<feature type="transmembrane region" description="Helical" evidence="8">
    <location>
        <begin position="305"/>
        <end position="323"/>
    </location>
</feature>
<dbReference type="Proteomes" id="UP000050795">
    <property type="component" value="Unassembled WGS sequence"/>
</dbReference>
<evidence type="ECO:0000256" key="1">
    <source>
        <dbReference type="ARBA" id="ARBA00004127"/>
    </source>
</evidence>
<organism evidence="11 12">
    <name type="scientific">Trichobilharzia regenti</name>
    <name type="common">Nasal bird schistosome</name>
    <dbReference type="NCBI Taxonomy" id="157069"/>
    <lineage>
        <taxon>Eukaryota</taxon>
        <taxon>Metazoa</taxon>
        <taxon>Spiralia</taxon>
        <taxon>Lophotrochozoa</taxon>
        <taxon>Platyhelminthes</taxon>
        <taxon>Trematoda</taxon>
        <taxon>Digenea</taxon>
        <taxon>Strigeidida</taxon>
        <taxon>Schistosomatoidea</taxon>
        <taxon>Schistosomatidae</taxon>
        <taxon>Trichobilharzia</taxon>
    </lineage>
</organism>
<proteinExistence type="inferred from homology"/>
<feature type="transmembrane region" description="Helical" evidence="8">
    <location>
        <begin position="275"/>
        <end position="293"/>
    </location>
</feature>
<feature type="domain" description="Cation efflux protein cytoplasmic" evidence="10">
    <location>
        <begin position="342"/>
        <end position="414"/>
    </location>
</feature>
<keyword evidence="7 8" id="KW-0472">Membrane</keyword>
<dbReference type="FunFam" id="3.30.70.1350:FF:000001">
    <property type="entry name" value="Metal tolerance protein 11"/>
    <property type="match status" value="1"/>
</dbReference>